<organism evidence="1">
    <name type="scientific">marine sediment metagenome</name>
    <dbReference type="NCBI Taxonomy" id="412755"/>
    <lineage>
        <taxon>unclassified sequences</taxon>
        <taxon>metagenomes</taxon>
        <taxon>ecological metagenomes</taxon>
    </lineage>
</organism>
<dbReference type="SUPFAM" id="SSF46785">
    <property type="entry name" value="Winged helix' DNA-binding domain"/>
    <property type="match status" value="1"/>
</dbReference>
<comment type="caution">
    <text evidence="1">The sequence shown here is derived from an EMBL/GenBank/DDBJ whole genome shotgun (WGS) entry which is preliminary data.</text>
</comment>
<accession>A0A0F9KVU9</accession>
<proteinExistence type="predicted"/>
<gene>
    <name evidence="1" type="ORF">LCGC14_1355350</name>
</gene>
<dbReference type="AlphaFoldDB" id="A0A0F9KVU9"/>
<dbReference type="InterPro" id="IPR036390">
    <property type="entry name" value="WH_DNA-bd_sf"/>
</dbReference>
<protein>
    <submittedName>
        <fullName evidence="1">Uncharacterized protein</fullName>
    </submittedName>
</protein>
<dbReference type="EMBL" id="LAZR01008417">
    <property type="protein sequence ID" value="KKM78891.1"/>
    <property type="molecule type" value="Genomic_DNA"/>
</dbReference>
<name>A0A0F9KVU9_9ZZZZ</name>
<reference evidence="1" key="1">
    <citation type="journal article" date="2015" name="Nature">
        <title>Complex archaea that bridge the gap between prokaryotes and eukaryotes.</title>
        <authorList>
            <person name="Spang A."/>
            <person name="Saw J.H."/>
            <person name="Jorgensen S.L."/>
            <person name="Zaremba-Niedzwiedzka K."/>
            <person name="Martijn J."/>
            <person name="Lind A.E."/>
            <person name="van Eijk R."/>
            <person name="Schleper C."/>
            <person name="Guy L."/>
            <person name="Ettema T.J."/>
        </authorList>
    </citation>
    <scope>NUCLEOTIDE SEQUENCE</scope>
</reference>
<dbReference type="Pfam" id="PF13730">
    <property type="entry name" value="HTH_36"/>
    <property type="match status" value="1"/>
</dbReference>
<evidence type="ECO:0000313" key="1">
    <source>
        <dbReference type="EMBL" id="KKM78891.1"/>
    </source>
</evidence>
<sequence length="141" mass="15907">MAEKKVIMHRAEGARGKAHWQQDWMKKVLSNGHCSFAKLLFMRIASFGDRGCWMTNETLCEEFNRSESTIRRAITSLWSAGDLIITGWDGHGRKMYVTGDPRVRDKLNQGCKEAIATGKVQTSDQYLAKIRLRGSGATVEN</sequence>